<dbReference type="RefSeq" id="WP_167165720.1">
    <property type="nucleotide sequence ID" value="NZ_BAAAOO010000015.1"/>
</dbReference>
<keyword evidence="2" id="KW-1185">Reference proteome</keyword>
<name>A0ABX0SE22_9ACTN</name>
<comment type="caution">
    <text evidence="1">The sequence shown here is derived from an EMBL/GenBank/DDBJ whole genome shotgun (WGS) entry which is preliminary data.</text>
</comment>
<accession>A0ABX0SE22</accession>
<evidence type="ECO:0000313" key="2">
    <source>
        <dbReference type="Proteomes" id="UP000749311"/>
    </source>
</evidence>
<dbReference type="Proteomes" id="UP000749311">
    <property type="component" value="Unassembled WGS sequence"/>
</dbReference>
<reference evidence="1 2" key="1">
    <citation type="submission" date="2020-02" db="EMBL/GenBank/DDBJ databases">
        <title>Sequencing the genomes of 1000 actinobacteria strains.</title>
        <authorList>
            <person name="Klenk H.-P."/>
        </authorList>
    </citation>
    <scope>NUCLEOTIDE SEQUENCE [LARGE SCALE GENOMIC DNA]</scope>
    <source>
        <strain evidence="1 2">DSM 19609</strain>
    </source>
</reference>
<dbReference type="EMBL" id="JAAMOZ010000001">
    <property type="protein sequence ID" value="NIH56630.1"/>
    <property type="molecule type" value="Genomic_DNA"/>
</dbReference>
<protein>
    <submittedName>
        <fullName evidence="1">Uncharacterized protein</fullName>
    </submittedName>
</protein>
<sequence>MPKTVMVSRYFGRGRAIDWTDLAPASLDEARQSISLRTAVGSLTLGTGLIHSDPRILFDLIEYYRTHPRDREELADGRVLDRLRRNELPVAPGRLNESAR</sequence>
<organism evidence="1 2">
    <name type="scientific">Brooklawnia cerclae</name>
    <dbReference type="NCBI Taxonomy" id="349934"/>
    <lineage>
        <taxon>Bacteria</taxon>
        <taxon>Bacillati</taxon>
        <taxon>Actinomycetota</taxon>
        <taxon>Actinomycetes</taxon>
        <taxon>Propionibacteriales</taxon>
        <taxon>Propionibacteriaceae</taxon>
        <taxon>Brooklawnia</taxon>
    </lineage>
</organism>
<gene>
    <name evidence="1" type="ORF">FB473_001275</name>
</gene>
<proteinExistence type="predicted"/>
<evidence type="ECO:0000313" key="1">
    <source>
        <dbReference type="EMBL" id="NIH56630.1"/>
    </source>
</evidence>